<sequence length="402" mass="44899">MIREVAMTTALVLGFLVVMLLGGRLIRYFGMAAEGGLDVGVLFTLIGYNLPYFLELIFPLSFFIGLMLVFGRLYADHEMVVLNASGISRGRVSRLIIPLVLVAFLAQGFITLVAKPWGVAKAANIWQEQSVLKIFDIITPRKFISSGEYHLYVGEIGENREYLQDVIVIQMAKNPDLRNAASMSDIAHQDDQADNAQKAQEIATRIPQELISEKDTIIFAKSATQVDSDDGVIRLDLHQGRRYEVDATSKKYSQIGFERYRISLAASSNEDLKPLKIEGWRTQDLFANMNTPNQTPSSQEIHAELGYRFSLPWLILIAAILAAPLAQVKPRQGRWLKLIPALFIFVANVLILISLKESIAKGKVGDWAYPVVLAVLFAVAIYINYHERMMAKLRLNRQGGAA</sequence>
<evidence type="ECO:0000313" key="11">
    <source>
        <dbReference type="Proteomes" id="UP000077465"/>
    </source>
</evidence>
<evidence type="ECO:0000256" key="7">
    <source>
        <dbReference type="ARBA" id="ARBA00023136"/>
    </source>
</evidence>
<evidence type="ECO:0000256" key="9">
    <source>
        <dbReference type="SAM" id="Phobius"/>
    </source>
</evidence>
<reference evidence="10 11" key="1">
    <citation type="submission" date="2015-05" db="EMBL/GenBank/DDBJ databases">
        <authorList>
            <person name="Dickey A."/>
            <person name="Clawson M."/>
            <person name="Bono J."/>
            <person name="Loy J.D."/>
        </authorList>
    </citation>
    <scope>NUCLEOTIDE SEQUENCE [LARGE SCALE GENOMIC DNA]</scope>
    <source>
        <strain evidence="10 11">22581</strain>
    </source>
</reference>
<dbReference type="AlphaFoldDB" id="A0AAC8PU14"/>
<dbReference type="InterPro" id="IPR005495">
    <property type="entry name" value="LptG/LptF_permease"/>
</dbReference>
<comment type="subcellular location">
    <subcellularLocation>
        <location evidence="2">Cell membrane</location>
        <topology evidence="2">Multi-pass membrane protein</topology>
    </subcellularLocation>
</comment>
<feature type="transmembrane region" description="Helical" evidence="9">
    <location>
        <begin position="56"/>
        <end position="75"/>
    </location>
</feature>
<evidence type="ECO:0000256" key="4">
    <source>
        <dbReference type="ARBA" id="ARBA00022475"/>
    </source>
</evidence>
<keyword evidence="4" id="KW-1003">Cell membrane</keyword>
<evidence type="ECO:0000256" key="1">
    <source>
        <dbReference type="ARBA" id="ARBA00002265"/>
    </source>
</evidence>
<feature type="transmembrane region" description="Helical" evidence="9">
    <location>
        <begin position="95"/>
        <end position="114"/>
    </location>
</feature>
<feature type="transmembrane region" description="Helical" evidence="9">
    <location>
        <begin position="367"/>
        <end position="385"/>
    </location>
</feature>
<dbReference type="GO" id="GO:0015920">
    <property type="term" value="P:lipopolysaccharide transport"/>
    <property type="evidence" value="ECO:0007669"/>
    <property type="project" value="TreeGrafter"/>
</dbReference>
<name>A0AAC8PU14_9GAMM</name>
<dbReference type="PANTHER" id="PTHR33529">
    <property type="entry name" value="SLR0882 PROTEIN-RELATED"/>
    <property type="match status" value="1"/>
</dbReference>
<dbReference type="PANTHER" id="PTHR33529:SF7">
    <property type="entry name" value="LIPOPOLYSACCHARIDE EXPORT SYSTEM PERMEASE PROTEIN LPTF"/>
    <property type="match status" value="1"/>
</dbReference>
<feature type="transmembrane region" description="Helical" evidence="9">
    <location>
        <begin position="338"/>
        <end position="355"/>
    </location>
</feature>
<gene>
    <name evidence="10" type="ORF">AAX06_00240</name>
</gene>
<dbReference type="RefSeq" id="WP_046695843.1">
    <property type="nucleotide sequence ID" value="NZ_CP011376.1"/>
</dbReference>
<dbReference type="GO" id="GO:0043190">
    <property type="term" value="C:ATP-binding cassette (ABC) transporter complex"/>
    <property type="evidence" value="ECO:0007669"/>
    <property type="project" value="TreeGrafter"/>
</dbReference>
<comment type="subunit">
    <text evidence="8">Component of the lipopolysaccharide transport and assembly complex. The LptBFG transporter is composed of two ATP-binding proteins (LptB) and two transmembrane proteins (LptF and LptG).</text>
</comment>
<comment type="function">
    <text evidence="1">Part of the ABC transporter complex LptBFG involved in the translocation of lipopolysaccharide (LPS) from the inner membrane to the outer membrane.</text>
</comment>
<accession>A0AAC8PU14</accession>
<dbReference type="EMBL" id="CP011376">
    <property type="protein sequence ID" value="AKG06883.1"/>
    <property type="molecule type" value="Genomic_DNA"/>
</dbReference>
<keyword evidence="7 9" id="KW-0472">Membrane</keyword>
<proteinExistence type="inferred from homology"/>
<protein>
    <submittedName>
        <fullName evidence="10">ABC transporter permease</fullName>
    </submittedName>
</protein>
<evidence type="ECO:0000313" key="10">
    <source>
        <dbReference type="EMBL" id="AKG06883.1"/>
    </source>
</evidence>
<evidence type="ECO:0000256" key="3">
    <source>
        <dbReference type="ARBA" id="ARBA00007725"/>
    </source>
</evidence>
<evidence type="ECO:0000256" key="5">
    <source>
        <dbReference type="ARBA" id="ARBA00022692"/>
    </source>
</evidence>
<evidence type="ECO:0000256" key="6">
    <source>
        <dbReference type="ARBA" id="ARBA00022989"/>
    </source>
</evidence>
<comment type="similarity">
    <text evidence="3">Belongs to the LptF/LptG family.</text>
</comment>
<dbReference type="Proteomes" id="UP000077465">
    <property type="component" value="Chromosome"/>
</dbReference>
<keyword evidence="6 9" id="KW-1133">Transmembrane helix</keyword>
<organism evidence="10 11">
    <name type="scientific">Moraxella bovoculi</name>
    <dbReference type="NCBI Taxonomy" id="386891"/>
    <lineage>
        <taxon>Bacteria</taxon>
        <taxon>Pseudomonadati</taxon>
        <taxon>Pseudomonadota</taxon>
        <taxon>Gammaproteobacteria</taxon>
        <taxon>Moraxellales</taxon>
        <taxon>Moraxellaceae</taxon>
        <taxon>Moraxella</taxon>
    </lineage>
</organism>
<feature type="transmembrane region" description="Helical" evidence="9">
    <location>
        <begin position="305"/>
        <end position="326"/>
    </location>
</feature>
<keyword evidence="5 9" id="KW-0812">Transmembrane</keyword>
<dbReference type="Pfam" id="PF03739">
    <property type="entry name" value="LptF_LptG"/>
    <property type="match status" value="1"/>
</dbReference>
<evidence type="ECO:0000256" key="8">
    <source>
        <dbReference type="ARBA" id="ARBA00026081"/>
    </source>
</evidence>
<evidence type="ECO:0000256" key="2">
    <source>
        <dbReference type="ARBA" id="ARBA00004651"/>
    </source>
</evidence>